<name>A0A9W6GX64_9HYPH</name>
<keyword evidence="3" id="KW-1185">Reference proteome</keyword>
<organism evidence="2 3">
    <name type="scientific">Methylocystis echinoides</name>
    <dbReference type="NCBI Taxonomy" id="29468"/>
    <lineage>
        <taxon>Bacteria</taxon>
        <taxon>Pseudomonadati</taxon>
        <taxon>Pseudomonadota</taxon>
        <taxon>Alphaproteobacteria</taxon>
        <taxon>Hyphomicrobiales</taxon>
        <taxon>Methylocystaceae</taxon>
        <taxon>Methylocystis</taxon>
    </lineage>
</organism>
<sequence>MTPRLLTSIGLTLLTCPAWAAPALYNCVFEAGPEKEAQVRHKPHVVDYIYDPVAGGGVILGNDLEVLVVKGAEAISFVTKGPDGGVDSTTIHLNGQKDNRFPAVFSSHHIEGDLRPGQWRGWCTLSQRG</sequence>
<gene>
    <name evidence="2" type="ORF">LMG27198_37430</name>
</gene>
<dbReference type="AlphaFoldDB" id="A0A9W6GX64"/>
<dbReference type="RefSeq" id="WP_281804924.1">
    <property type="nucleotide sequence ID" value="NZ_BSEC01000001.1"/>
</dbReference>
<accession>A0A9W6GX64</accession>
<dbReference type="EMBL" id="BSEC01000001">
    <property type="protein sequence ID" value="GLI94751.1"/>
    <property type="molecule type" value="Genomic_DNA"/>
</dbReference>
<dbReference type="Proteomes" id="UP001144323">
    <property type="component" value="Unassembled WGS sequence"/>
</dbReference>
<feature type="chain" id="PRO_5040797089" evidence="1">
    <location>
        <begin position="21"/>
        <end position="129"/>
    </location>
</feature>
<protein>
    <submittedName>
        <fullName evidence="2">Uncharacterized protein</fullName>
    </submittedName>
</protein>
<evidence type="ECO:0000256" key="1">
    <source>
        <dbReference type="SAM" id="SignalP"/>
    </source>
</evidence>
<comment type="caution">
    <text evidence="2">The sequence shown here is derived from an EMBL/GenBank/DDBJ whole genome shotgun (WGS) entry which is preliminary data.</text>
</comment>
<evidence type="ECO:0000313" key="2">
    <source>
        <dbReference type="EMBL" id="GLI94751.1"/>
    </source>
</evidence>
<evidence type="ECO:0000313" key="3">
    <source>
        <dbReference type="Proteomes" id="UP001144323"/>
    </source>
</evidence>
<keyword evidence="1" id="KW-0732">Signal</keyword>
<reference evidence="2" key="1">
    <citation type="journal article" date="2023" name="Int. J. Syst. Evol. Microbiol.">
        <title>Methylocystis iwaonis sp. nov., a type II methane-oxidizing bacterium from surface soil of a rice paddy field in Japan, and emended description of the genus Methylocystis (ex Whittenbury et al. 1970) Bowman et al. 1993.</title>
        <authorList>
            <person name="Kaise H."/>
            <person name="Sawadogo J.B."/>
            <person name="Alam M.S."/>
            <person name="Ueno C."/>
            <person name="Dianou D."/>
            <person name="Shinjo R."/>
            <person name="Asakawa S."/>
        </authorList>
    </citation>
    <scope>NUCLEOTIDE SEQUENCE</scope>
    <source>
        <strain evidence="2">LMG27198</strain>
    </source>
</reference>
<feature type="signal peptide" evidence="1">
    <location>
        <begin position="1"/>
        <end position="20"/>
    </location>
</feature>
<proteinExistence type="predicted"/>